<dbReference type="Pfam" id="PF13472">
    <property type="entry name" value="Lipase_GDSL_2"/>
    <property type="match status" value="1"/>
</dbReference>
<evidence type="ECO:0000313" key="4">
    <source>
        <dbReference type="Proteomes" id="UP000320735"/>
    </source>
</evidence>
<proteinExistence type="predicted"/>
<evidence type="ECO:0000259" key="2">
    <source>
        <dbReference type="Pfam" id="PF13472"/>
    </source>
</evidence>
<gene>
    <name evidence="3" type="ORF">CA54_33230</name>
</gene>
<dbReference type="InterPro" id="IPR013830">
    <property type="entry name" value="SGNH_hydro"/>
</dbReference>
<dbReference type="OrthoDB" id="2513075at2"/>
<dbReference type="InterPro" id="IPR036514">
    <property type="entry name" value="SGNH_hydro_sf"/>
</dbReference>
<dbReference type="Proteomes" id="UP000320735">
    <property type="component" value="Unassembled WGS sequence"/>
</dbReference>
<dbReference type="GO" id="GO:0004064">
    <property type="term" value="F:arylesterase activity"/>
    <property type="evidence" value="ECO:0007669"/>
    <property type="project" value="UniProtKB-EC"/>
</dbReference>
<dbReference type="InterPro" id="IPR051532">
    <property type="entry name" value="Ester_Hydrolysis_Enzymes"/>
</dbReference>
<organism evidence="3 4">
    <name type="scientific">Symmachiella macrocystis</name>
    <dbReference type="NCBI Taxonomy" id="2527985"/>
    <lineage>
        <taxon>Bacteria</taxon>
        <taxon>Pseudomonadati</taxon>
        <taxon>Planctomycetota</taxon>
        <taxon>Planctomycetia</taxon>
        <taxon>Planctomycetales</taxon>
        <taxon>Planctomycetaceae</taxon>
        <taxon>Symmachiella</taxon>
    </lineage>
</organism>
<feature type="chain" id="PRO_5022829954" evidence="1">
    <location>
        <begin position="24"/>
        <end position="233"/>
    </location>
</feature>
<feature type="domain" description="SGNH hydrolase-type esterase" evidence="2">
    <location>
        <begin position="33"/>
        <end position="215"/>
    </location>
</feature>
<dbReference type="PANTHER" id="PTHR30383:SF5">
    <property type="entry name" value="SGNH HYDROLASE-TYPE ESTERASE DOMAIN-CONTAINING PROTEIN"/>
    <property type="match status" value="1"/>
</dbReference>
<dbReference type="SUPFAM" id="SSF52266">
    <property type="entry name" value="SGNH hydrolase"/>
    <property type="match status" value="1"/>
</dbReference>
<accession>A0A5C6BTG7</accession>
<keyword evidence="3" id="KW-0378">Hydrolase</keyword>
<dbReference type="PANTHER" id="PTHR30383">
    <property type="entry name" value="THIOESTERASE 1/PROTEASE 1/LYSOPHOSPHOLIPASE L1"/>
    <property type="match status" value="1"/>
</dbReference>
<feature type="signal peptide" evidence="1">
    <location>
        <begin position="1"/>
        <end position="23"/>
    </location>
</feature>
<dbReference type="Gene3D" id="3.40.50.1110">
    <property type="entry name" value="SGNH hydrolase"/>
    <property type="match status" value="1"/>
</dbReference>
<dbReference type="GO" id="GO:0004622">
    <property type="term" value="F:phosphatidylcholine lysophospholipase activity"/>
    <property type="evidence" value="ECO:0007669"/>
    <property type="project" value="TreeGrafter"/>
</dbReference>
<evidence type="ECO:0000256" key="1">
    <source>
        <dbReference type="SAM" id="SignalP"/>
    </source>
</evidence>
<name>A0A5C6BTG7_9PLAN</name>
<dbReference type="RefSeq" id="WP_146371779.1">
    <property type="nucleotide sequence ID" value="NZ_SJPP01000001.1"/>
</dbReference>
<protein>
    <submittedName>
        <fullName evidence="3">Arylesterase</fullName>
        <ecNumber evidence="3">3.1.1.2</ecNumber>
    </submittedName>
</protein>
<comment type="caution">
    <text evidence="3">The sequence shown here is derived from an EMBL/GenBank/DDBJ whole genome shotgun (WGS) entry which is preliminary data.</text>
</comment>
<dbReference type="EMBL" id="SJPP01000001">
    <property type="protein sequence ID" value="TWU14476.1"/>
    <property type="molecule type" value="Genomic_DNA"/>
</dbReference>
<evidence type="ECO:0000313" key="3">
    <source>
        <dbReference type="EMBL" id="TWU14476.1"/>
    </source>
</evidence>
<reference evidence="3 4" key="1">
    <citation type="submission" date="2019-02" db="EMBL/GenBank/DDBJ databases">
        <title>Deep-cultivation of Planctomycetes and their phenomic and genomic characterization uncovers novel biology.</title>
        <authorList>
            <person name="Wiegand S."/>
            <person name="Jogler M."/>
            <person name="Boedeker C."/>
            <person name="Pinto D."/>
            <person name="Vollmers J."/>
            <person name="Rivas-Marin E."/>
            <person name="Kohn T."/>
            <person name="Peeters S.H."/>
            <person name="Heuer A."/>
            <person name="Rast P."/>
            <person name="Oberbeckmann S."/>
            <person name="Bunk B."/>
            <person name="Jeske O."/>
            <person name="Meyerdierks A."/>
            <person name="Storesund J.E."/>
            <person name="Kallscheuer N."/>
            <person name="Luecker S."/>
            <person name="Lage O.M."/>
            <person name="Pohl T."/>
            <person name="Merkel B.J."/>
            <person name="Hornburger P."/>
            <person name="Mueller R.-W."/>
            <person name="Bruemmer F."/>
            <person name="Labrenz M."/>
            <person name="Spormann A.M."/>
            <person name="Op Den Camp H."/>
            <person name="Overmann J."/>
            <person name="Amann R."/>
            <person name="Jetten M.S.M."/>
            <person name="Mascher T."/>
            <person name="Medema M.H."/>
            <person name="Devos D.P."/>
            <person name="Kaster A.-K."/>
            <person name="Ovreas L."/>
            <person name="Rohde M."/>
            <person name="Galperin M.Y."/>
            <person name="Jogler C."/>
        </authorList>
    </citation>
    <scope>NUCLEOTIDE SEQUENCE [LARGE SCALE GENOMIC DNA]</scope>
    <source>
        <strain evidence="3 4">CA54</strain>
    </source>
</reference>
<keyword evidence="1" id="KW-0732">Signal</keyword>
<dbReference type="AlphaFoldDB" id="A0A5C6BTG7"/>
<keyword evidence="4" id="KW-1185">Reference proteome</keyword>
<sequence precursor="true">MRRVMLGLTGLVVLSLLGGTVIAAEPTARIVTLGDSITKGVRTGVKQQETFAALLQAVLQEQGRDVEVTNVGIGGERTDQALKRLDKIIALKPGIVTVMYGTNDSYVDKGKTQSRITVDEYRENLMQIVKRLRKAGIQPVLMTEPRWGKTAGPNGVGEHPNLRLEKYVAACRKVAKKMEVPLVDHFQIWTDAETAGTTIGDWTTDQCHPNPEGHRHLNQAIVPVILTTLPADK</sequence>
<dbReference type="EC" id="3.1.1.2" evidence="3"/>